<feature type="chain" id="PRO_5013188410" evidence="7">
    <location>
        <begin position="22"/>
        <end position="295"/>
    </location>
</feature>
<gene>
    <name evidence="8" type="ORF">KL86APRO_30239</name>
</gene>
<dbReference type="InterPro" id="IPR006128">
    <property type="entry name" value="Lipoprotein_PsaA-like"/>
</dbReference>
<dbReference type="GO" id="GO:0046872">
    <property type="term" value="F:metal ion binding"/>
    <property type="evidence" value="ECO:0007669"/>
    <property type="project" value="UniProtKB-KW"/>
</dbReference>
<keyword evidence="3 6" id="KW-0813">Transport</keyword>
<evidence type="ECO:0000256" key="6">
    <source>
        <dbReference type="RuleBase" id="RU003512"/>
    </source>
</evidence>
<evidence type="ECO:0000256" key="3">
    <source>
        <dbReference type="ARBA" id="ARBA00022448"/>
    </source>
</evidence>
<dbReference type="Pfam" id="PF01297">
    <property type="entry name" value="ZnuA"/>
    <property type="match status" value="1"/>
</dbReference>
<organism evidence="8">
    <name type="scientific">uncultured Alphaproteobacteria bacterium</name>
    <dbReference type="NCBI Taxonomy" id="91750"/>
    <lineage>
        <taxon>Bacteria</taxon>
        <taxon>Pseudomonadati</taxon>
        <taxon>Pseudomonadota</taxon>
        <taxon>Alphaproteobacteria</taxon>
        <taxon>environmental samples</taxon>
    </lineage>
</organism>
<comment type="subcellular location">
    <subcellularLocation>
        <location evidence="1">Cell envelope</location>
    </subcellularLocation>
</comment>
<dbReference type="PANTHER" id="PTHR42953:SF1">
    <property type="entry name" value="METAL-BINDING PROTEIN HI_0362-RELATED"/>
    <property type="match status" value="1"/>
</dbReference>
<dbReference type="InterPro" id="IPR050492">
    <property type="entry name" value="Bact_metal-bind_prot9"/>
</dbReference>
<keyword evidence="5 7" id="KW-0732">Signal</keyword>
<evidence type="ECO:0000256" key="1">
    <source>
        <dbReference type="ARBA" id="ARBA00004196"/>
    </source>
</evidence>
<protein>
    <submittedName>
        <fullName evidence="8">Metal ion ABC transporter periplasmic component</fullName>
    </submittedName>
</protein>
<evidence type="ECO:0000256" key="5">
    <source>
        <dbReference type="ARBA" id="ARBA00022729"/>
    </source>
</evidence>
<dbReference type="EMBL" id="FLUO01000003">
    <property type="protein sequence ID" value="SBW12748.1"/>
    <property type="molecule type" value="Genomic_DNA"/>
</dbReference>
<sequence>MRRLLGLALAVAGLATTPAAAKPLDVVASMSVIGDIVAEVGGPDVTVMTLVPPQGDPHAFEPTPQDAKALAKADLVVVNGLHLEGWVDRLVAASGYKKTVAVASEGISPREMVEDGHTETDPHAWNDAANGARYARTIAAALAKADPAHAKAYAARGEAYARKLMELDAWAKAEFGAIPEARRKVITSHEAFGYLAAAYGVHLLAPMGLSTEDEAAAADVAALIDQIKAEGITAVFLENSNDPRLVKQIAEATGAKLGGTLYPESLTDASGPASTYLKMFRYNVSTLVAGMKTAR</sequence>
<dbReference type="PRINTS" id="PR00690">
    <property type="entry name" value="ADHESNFAMILY"/>
</dbReference>
<dbReference type="InterPro" id="IPR006127">
    <property type="entry name" value="ZnuA-like"/>
</dbReference>
<comment type="similarity">
    <text evidence="2 6">Belongs to the bacterial solute-binding protein 9 family.</text>
</comment>
<dbReference type="InterPro" id="IPR006129">
    <property type="entry name" value="AdhesinB"/>
</dbReference>
<dbReference type="PANTHER" id="PTHR42953">
    <property type="entry name" value="HIGH-AFFINITY ZINC UPTAKE SYSTEM PROTEIN ZNUA-RELATED"/>
    <property type="match status" value="1"/>
</dbReference>
<evidence type="ECO:0000313" key="8">
    <source>
        <dbReference type="EMBL" id="SBW12748.1"/>
    </source>
</evidence>
<feature type="signal peptide" evidence="7">
    <location>
        <begin position="1"/>
        <end position="21"/>
    </location>
</feature>
<evidence type="ECO:0000256" key="4">
    <source>
        <dbReference type="ARBA" id="ARBA00022723"/>
    </source>
</evidence>
<reference evidence="8" key="1">
    <citation type="submission" date="2016-04" db="EMBL/GenBank/DDBJ databases">
        <authorList>
            <person name="Evans L.H."/>
            <person name="Alamgir A."/>
            <person name="Owens N."/>
            <person name="Weber N.D."/>
            <person name="Virtaneva K."/>
            <person name="Barbian K."/>
            <person name="Babar A."/>
            <person name="Rosenke K."/>
        </authorList>
    </citation>
    <scope>NUCLEOTIDE SEQUENCE</scope>
    <source>
        <strain evidence="8">86</strain>
    </source>
</reference>
<dbReference type="SUPFAM" id="SSF53807">
    <property type="entry name" value="Helical backbone' metal receptor"/>
    <property type="match status" value="1"/>
</dbReference>
<evidence type="ECO:0000256" key="2">
    <source>
        <dbReference type="ARBA" id="ARBA00011028"/>
    </source>
</evidence>
<dbReference type="PRINTS" id="PR00691">
    <property type="entry name" value="ADHESINB"/>
</dbReference>
<proteinExistence type="inferred from homology"/>
<name>A0A212KM64_9PROT</name>
<dbReference type="AlphaFoldDB" id="A0A212KM64"/>
<dbReference type="GO" id="GO:0030001">
    <property type="term" value="P:metal ion transport"/>
    <property type="evidence" value="ECO:0007669"/>
    <property type="project" value="InterPro"/>
</dbReference>
<accession>A0A212KM64</accession>
<dbReference type="Gene3D" id="3.40.50.1980">
    <property type="entry name" value="Nitrogenase molybdenum iron protein domain"/>
    <property type="match status" value="2"/>
</dbReference>
<dbReference type="GO" id="GO:0007155">
    <property type="term" value="P:cell adhesion"/>
    <property type="evidence" value="ECO:0007669"/>
    <property type="project" value="InterPro"/>
</dbReference>
<keyword evidence="4" id="KW-0479">Metal-binding</keyword>
<evidence type="ECO:0000256" key="7">
    <source>
        <dbReference type="SAM" id="SignalP"/>
    </source>
</evidence>
<dbReference type="GO" id="GO:0030313">
    <property type="term" value="C:cell envelope"/>
    <property type="evidence" value="ECO:0007669"/>
    <property type="project" value="UniProtKB-SubCell"/>
</dbReference>